<feature type="chain" id="PRO_5006066559" description="Endoplasmic reticulum lectin" evidence="9">
    <location>
        <begin position="22"/>
        <end position="519"/>
    </location>
</feature>
<dbReference type="PANTHER" id="PTHR15414:SF0">
    <property type="entry name" value="ENDOPLASMIC RETICULUM LECTIN 1"/>
    <property type="match status" value="1"/>
</dbReference>
<dbReference type="GO" id="GO:0005789">
    <property type="term" value="C:endoplasmic reticulum membrane"/>
    <property type="evidence" value="ECO:0007669"/>
    <property type="project" value="UniProtKB-SubCell"/>
</dbReference>
<dbReference type="Gene3D" id="2.70.130.10">
    <property type="entry name" value="Mannose-6-phosphate receptor binding domain"/>
    <property type="match status" value="1"/>
</dbReference>
<dbReference type="OrthoDB" id="448954at2759"/>
<accession>A0A0P1KX27</accession>
<dbReference type="GO" id="GO:0030968">
    <property type="term" value="P:endoplasmic reticulum unfolded protein response"/>
    <property type="evidence" value="ECO:0007669"/>
    <property type="project" value="UniProtKB-UniRule"/>
</dbReference>
<proteinExistence type="inferred from homology"/>
<keyword evidence="4 7" id="KW-0430">Lectin</keyword>
<dbReference type="GO" id="GO:0030970">
    <property type="term" value="P:retrograde protein transport, ER to cytosol"/>
    <property type="evidence" value="ECO:0007669"/>
    <property type="project" value="TreeGrafter"/>
</dbReference>
<dbReference type="InterPro" id="IPR041039">
    <property type="entry name" value="Yos9_DD"/>
</dbReference>
<evidence type="ECO:0000256" key="1">
    <source>
        <dbReference type="ARBA" id="ARBA00004367"/>
    </source>
</evidence>
<comment type="subcellular location">
    <subcellularLocation>
        <location evidence="1 7">Endoplasmic reticulum membrane</location>
        <topology evidence="1 7">Peripheral membrane protein</topology>
        <orientation evidence="1 7">Lumenal side</orientation>
    </subcellularLocation>
</comment>
<dbReference type="InterPro" id="IPR012913">
    <property type="entry name" value="OS9-like_dom"/>
</dbReference>
<comment type="similarity">
    <text evidence="2 7">Belongs to the OS-9 family.</text>
</comment>
<dbReference type="Proteomes" id="UP000236544">
    <property type="component" value="Unassembled WGS sequence"/>
</dbReference>
<dbReference type="InterPro" id="IPR045149">
    <property type="entry name" value="OS-9-like"/>
</dbReference>
<dbReference type="Gene3D" id="3.10.310.60">
    <property type="match status" value="1"/>
</dbReference>
<dbReference type="EMBL" id="LN890553">
    <property type="protein sequence ID" value="CUS23907.1"/>
    <property type="molecule type" value="Genomic_DNA"/>
</dbReference>
<reference evidence="12" key="1">
    <citation type="submission" date="2015-10" db="EMBL/GenBank/DDBJ databases">
        <authorList>
            <person name="Devillers H."/>
        </authorList>
    </citation>
    <scope>NUCLEOTIDE SEQUENCE [LARGE SCALE GENOMIC DNA]</scope>
</reference>
<keyword evidence="3 9" id="KW-0732">Signal</keyword>
<feature type="signal peptide" evidence="9">
    <location>
        <begin position="1"/>
        <end position="21"/>
    </location>
</feature>
<evidence type="ECO:0000256" key="7">
    <source>
        <dbReference type="RuleBase" id="RU369099"/>
    </source>
</evidence>
<organism evidence="11 12">
    <name type="scientific">Lachancea quebecensis</name>
    <dbReference type="NCBI Taxonomy" id="1654605"/>
    <lineage>
        <taxon>Eukaryota</taxon>
        <taxon>Fungi</taxon>
        <taxon>Dikarya</taxon>
        <taxon>Ascomycota</taxon>
        <taxon>Saccharomycotina</taxon>
        <taxon>Saccharomycetes</taxon>
        <taxon>Saccharomycetales</taxon>
        <taxon>Saccharomycetaceae</taxon>
        <taxon>Lachancea</taxon>
    </lineage>
</organism>
<dbReference type="PANTHER" id="PTHR15414">
    <property type="entry name" value="OS-9-RELATED"/>
    <property type="match status" value="1"/>
</dbReference>
<evidence type="ECO:0000256" key="8">
    <source>
        <dbReference type="SAM" id="MobiDB-lite"/>
    </source>
</evidence>
<dbReference type="PROSITE" id="PS51914">
    <property type="entry name" value="MRH"/>
    <property type="match status" value="1"/>
</dbReference>
<evidence type="ECO:0000256" key="6">
    <source>
        <dbReference type="ARBA" id="ARBA00023157"/>
    </source>
</evidence>
<dbReference type="Pfam" id="PF17880">
    <property type="entry name" value="Yos9_DD"/>
    <property type="match status" value="1"/>
</dbReference>
<evidence type="ECO:0000256" key="2">
    <source>
        <dbReference type="ARBA" id="ARBA00009918"/>
    </source>
</evidence>
<evidence type="ECO:0000256" key="4">
    <source>
        <dbReference type="ARBA" id="ARBA00022734"/>
    </source>
</evidence>
<gene>
    <name evidence="11" type="ORF">LAQU0_S12e02718g</name>
</gene>
<dbReference type="InterPro" id="IPR009011">
    <property type="entry name" value="Man6P_isomerase_rcpt-bd_dom_sf"/>
</dbReference>
<evidence type="ECO:0000256" key="5">
    <source>
        <dbReference type="ARBA" id="ARBA00022824"/>
    </source>
</evidence>
<feature type="domain" description="MRH" evidence="10">
    <location>
        <begin position="106"/>
        <end position="221"/>
    </location>
</feature>
<keyword evidence="12" id="KW-1185">Reference proteome</keyword>
<dbReference type="Pfam" id="PF07915">
    <property type="entry name" value="PRKCSH"/>
    <property type="match status" value="1"/>
</dbReference>
<evidence type="ECO:0000256" key="9">
    <source>
        <dbReference type="SAM" id="SignalP"/>
    </source>
</evidence>
<dbReference type="GO" id="GO:0030246">
    <property type="term" value="F:carbohydrate binding"/>
    <property type="evidence" value="ECO:0007669"/>
    <property type="project" value="UniProtKB-UniRule"/>
</dbReference>
<dbReference type="InterPro" id="IPR044865">
    <property type="entry name" value="MRH_dom"/>
</dbReference>
<sequence length="519" mass="58068">MKTKTSLALAALWMLLRLVSCFDLMGDKSSLPRYSVNYVDSKTFDQLLSSENSTFKDEVIQIDGASKFFAPAVKIESTAENITELQAQADQVLKQSYDIITEELSGTCLEYPTDFWTYRFCFGKNITQFNYVDGKVSLHYVLAKLRLADQGDVQLLHKQGRYYVSESGGDGDYCAPINDARRVEVRYMCQPGIDHIRIIRVRETMFCRYEIEIAAPQLCQFELLSVGERRVTAHPIFFTTKPEAASVQSLLEFGPTFLGSGFYFLQERSNSKFTGVRNSSASKLLYIEELKLTDEDAELDPSEKLFFDRAANAFQEIILRNLLLKPGNLPVAIEDAFIWFVEVVDRMGGHLCVLRVEVGPGIASISFEQDGENGRDFHGNSFQLVERATVPATEAGATETAAILKGDYTSSTAQIKESERQALDNFAARLISRLNEIDGKTQGEGWKIETMQMIAPLKDADLENGPLAALEVTPEHTAANGVESVDRSEEGTETTPTENQGFERGFEEPQEAFVEHDEL</sequence>
<protein>
    <recommendedName>
        <fullName evidence="7">Endoplasmic reticulum lectin</fullName>
    </recommendedName>
    <alternativeName>
        <fullName evidence="7">Protein OS-9 homolog</fullName>
    </alternativeName>
</protein>
<keyword evidence="5 7" id="KW-0256">Endoplasmic reticulum</keyword>
<comment type="function">
    <text evidence="7">Lectin involved in the quality control of the secretory pathway. As a member of the endoplasmic reticulum-associated degradation lumenal (ERAD-L) surveillance system, targets misfolded endoplasmic reticulum lumenal glycoproteins for degradation.</text>
</comment>
<evidence type="ECO:0000256" key="3">
    <source>
        <dbReference type="ARBA" id="ARBA00022729"/>
    </source>
</evidence>
<keyword evidence="6" id="KW-1015">Disulfide bond</keyword>
<evidence type="ECO:0000313" key="11">
    <source>
        <dbReference type="EMBL" id="CUS23907.1"/>
    </source>
</evidence>
<feature type="region of interest" description="Disordered" evidence="8">
    <location>
        <begin position="476"/>
        <end position="519"/>
    </location>
</feature>
<dbReference type="AlphaFoldDB" id="A0A0P1KX27"/>
<name>A0A0P1KX27_9SACH</name>
<evidence type="ECO:0000313" key="12">
    <source>
        <dbReference type="Proteomes" id="UP000236544"/>
    </source>
</evidence>
<dbReference type="GO" id="GO:0005788">
    <property type="term" value="C:endoplasmic reticulum lumen"/>
    <property type="evidence" value="ECO:0007669"/>
    <property type="project" value="UniProtKB-UniRule"/>
</dbReference>
<evidence type="ECO:0000259" key="10">
    <source>
        <dbReference type="PROSITE" id="PS51914"/>
    </source>
</evidence>
<keyword evidence="7" id="KW-0472">Membrane</keyword>